<comment type="similarity">
    <text evidence="3">Belongs to the trans-sulfuration enzymes family.</text>
</comment>
<dbReference type="Pfam" id="PF01053">
    <property type="entry name" value="Cys_Met_Meta_PP"/>
    <property type="match status" value="1"/>
</dbReference>
<dbReference type="InterPro" id="IPR015421">
    <property type="entry name" value="PyrdxlP-dep_Trfase_major"/>
</dbReference>
<dbReference type="CDD" id="cd00614">
    <property type="entry name" value="CGS_like"/>
    <property type="match status" value="1"/>
</dbReference>
<protein>
    <submittedName>
        <fullName evidence="4">Cystathionine gamma-synthase</fullName>
        <ecNumber evidence="4">2.5.1.48</ecNumber>
    </submittedName>
</protein>
<keyword evidence="2 3" id="KW-0663">Pyridoxal phosphate</keyword>
<evidence type="ECO:0000313" key="4">
    <source>
        <dbReference type="EMBL" id="MFC6441238.1"/>
    </source>
</evidence>
<dbReference type="Proteomes" id="UP001596364">
    <property type="component" value="Unassembled WGS sequence"/>
</dbReference>
<name>A0ABW1XMA8_9ALTE</name>
<evidence type="ECO:0000256" key="3">
    <source>
        <dbReference type="RuleBase" id="RU362118"/>
    </source>
</evidence>
<dbReference type="InterPro" id="IPR011821">
    <property type="entry name" value="O_succ_thio_ly"/>
</dbReference>
<dbReference type="InterPro" id="IPR015424">
    <property type="entry name" value="PyrdxlP-dep_Trfase"/>
</dbReference>
<evidence type="ECO:0000256" key="1">
    <source>
        <dbReference type="ARBA" id="ARBA00001933"/>
    </source>
</evidence>
<evidence type="ECO:0000256" key="2">
    <source>
        <dbReference type="ARBA" id="ARBA00022898"/>
    </source>
</evidence>
<comment type="caution">
    <text evidence="4">The sequence shown here is derived from an EMBL/GenBank/DDBJ whole genome shotgun (WGS) entry which is preliminary data.</text>
</comment>
<dbReference type="EC" id="2.5.1.48" evidence="4"/>
<dbReference type="SUPFAM" id="SSF53383">
    <property type="entry name" value="PLP-dependent transferases"/>
    <property type="match status" value="1"/>
</dbReference>
<proteinExistence type="inferred from homology"/>
<accession>A0ABW1XMA8</accession>
<dbReference type="InterPro" id="IPR015422">
    <property type="entry name" value="PyrdxlP-dep_Trfase_small"/>
</dbReference>
<keyword evidence="4" id="KW-0808">Transferase</keyword>
<reference evidence="5" key="1">
    <citation type="journal article" date="2019" name="Int. J. Syst. Evol. Microbiol.">
        <title>The Global Catalogue of Microorganisms (GCM) 10K type strain sequencing project: providing services to taxonomists for standard genome sequencing and annotation.</title>
        <authorList>
            <consortium name="The Broad Institute Genomics Platform"/>
            <consortium name="The Broad Institute Genome Sequencing Center for Infectious Disease"/>
            <person name="Wu L."/>
            <person name="Ma J."/>
        </authorList>
    </citation>
    <scope>NUCLEOTIDE SEQUENCE [LARGE SCALE GENOMIC DNA]</scope>
    <source>
        <strain evidence="5">CGMCC 1.16031</strain>
    </source>
</reference>
<dbReference type="PANTHER" id="PTHR11808:SF75">
    <property type="entry name" value="CYSTATHIONINE GAMMA-SYNTHASE"/>
    <property type="match status" value="1"/>
</dbReference>
<dbReference type="InterPro" id="IPR000277">
    <property type="entry name" value="Cys/Met-Metab_PyrdxlP-dep_enz"/>
</dbReference>
<dbReference type="GO" id="GO:0003962">
    <property type="term" value="F:cystathionine gamma-synthase activity"/>
    <property type="evidence" value="ECO:0007669"/>
    <property type="project" value="UniProtKB-EC"/>
</dbReference>
<dbReference type="RefSeq" id="WP_131258431.1">
    <property type="nucleotide sequence ID" value="NZ_JBHSUS010000001.1"/>
</dbReference>
<dbReference type="PANTHER" id="PTHR11808">
    <property type="entry name" value="TRANS-SULFURATION ENZYME FAMILY MEMBER"/>
    <property type="match status" value="1"/>
</dbReference>
<dbReference type="Gene3D" id="3.40.640.10">
    <property type="entry name" value="Type I PLP-dependent aspartate aminotransferase-like (Major domain)"/>
    <property type="match status" value="1"/>
</dbReference>
<gene>
    <name evidence="4" type="primary">metB</name>
    <name evidence="4" type="ORF">ACFP85_13880</name>
</gene>
<evidence type="ECO:0000313" key="5">
    <source>
        <dbReference type="Proteomes" id="UP001596364"/>
    </source>
</evidence>
<organism evidence="4 5">
    <name type="scientific">Pseudobowmanella zhangzhouensis</name>
    <dbReference type="NCBI Taxonomy" id="1537679"/>
    <lineage>
        <taxon>Bacteria</taxon>
        <taxon>Pseudomonadati</taxon>
        <taxon>Pseudomonadota</taxon>
        <taxon>Gammaproteobacteria</taxon>
        <taxon>Alteromonadales</taxon>
        <taxon>Alteromonadaceae</taxon>
    </lineage>
</organism>
<dbReference type="PIRSF" id="PIRSF001434">
    <property type="entry name" value="CGS"/>
    <property type="match status" value="1"/>
</dbReference>
<dbReference type="EMBL" id="JBHSUS010000001">
    <property type="protein sequence ID" value="MFC6441238.1"/>
    <property type="molecule type" value="Genomic_DNA"/>
</dbReference>
<dbReference type="NCBIfam" id="TIGR02080">
    <property type="entry name" value="O_succ_thio_ly"/>
    <property type="match status" value="1"/>
</dbReference>
<dbReference type="InterPro" id="IPR054542">
    <property type="entry name" value="Cys_met_metab_PP"/>
</dbReference>
<sequence>MAKYSAQTLAVRTGIESDSAHGAVVPPIYLSSNFAFADFKAAPQFDYARGGNPNTQLLEQTLNNLEGGQGAIVTNCGLAAITLLMQLLNAGDKLVVPHDAYGGSLRLFKALAAKGQFELVIVDQTDTAAFDAAIADKPAMVWLETPSNPLLRIVDIAATCRKARTVGAKVVVDNTFLSPILQQPLALGADFALHSTTKYINGHSDALGGVVVCSDAEVAENLHWWANCLGLTDCSGLNNYMILRGVRSLGARMRVHQENAGQLVALLTSHPAVSKVYYPGLSSHPGHDIAKAQQKGFGGMISFELHGGLEQVETLLKHVQLFSVAESLGGTESLICYPSTMTHRSMDAEAQALAGIGPTLLRLSVGIEQAEDLVTDLTQALNAVVEN</sequence>
<keyword evidence="5" id="KW-1185">Reference proteome</keyword>
<dbReference type="Gene3D" id="3.90.1150.10">
    <property type="entry name" value="Aspartate Aminotransferase, domain 1"/>
    <property type="match status" value="1"/>
</dbReference>
<dbReference type="PROSITE" id="PS00868">
    <property type="entry name" value="CYS_MET_METAB_PP"/>
    <property type="match status" value="1"/>
</dbReference>
<comment type="cofactor">
    <cofactor evidence="1 3">
        <name>pyridoxal 5'-phosphate</name>
        <dbReference type="ChEBI" id="CHEBI:597326"/>
    </cofactor>
</comment>